<gene>
    <name evidence="2" type="ORF">OXD698_LOCUS53517</name>
</gene>
<dbReference type="SMART" id="SM00456">
    <property type="entry name" value="WW"/>
    <property type="match status" value="1"/>
</dbReference>
<evidence type="ECO:0000259" key="1">
    <source>
        <dbReference type="PROSITE" id="PS50020"/>
    </source>
</evidence>
<dbReference type="InterPro" id="IPR001202">
    <property type="entry name" value="WW_dom"/>
</dbReference>
<comment type="caution">
    <text evidence="2">The sequence shown here is derived from an EMBL/GenBank/DDBJ whole genome shotgun (WGS) entry which is preliminary data.</text>
</comment>
<accession>A0A820RHH7</accession>
<dbReference type="AlphaFoldDB" id="A0A820RHH7"/>
<evidence type="ECO:0000313" key="3">
    <source>
        <dbReference type="Proteomes" id="UP000663844"/>
    </source>
</evidence>
<feature type="non-terminal residue" evidence="2">
    <location>
        <position position="1"/>
    </location>
</feature>
<dbReference type="PROSITE" id="PS01159">
    <property type="entry name" value="WW_DOMAIN_1"/>
    <property type="match status" value="1"/>
</dbReference>
<dbReference type="InterPro" id="IPR036020">
    <property type="entry name" value="WW_dom_sf"/>
</dbReference>
<dbReference type="Proteomes" id="UP000663844">
    <property type="component" value="Unassembled WGS sequence"/>
</dbReference>
<evidence type="ECO:0000313" key="2">
    <source>
        <dbReference type="EMBL" id="CAF4435851.1"/>
    </source>
</evidence>
<dbReference type="Pfam" id="PF00397">
    <property type="entry name" value="WW"/>
    <property type="match status" value="1"/>
</dbReference>
<dbReference type="Gene3D" id="2.20.70.10">
    <property type="match status" value="1"/>
</dbReference>
<dbReference type="PROSITE" id="PS50020">
    <property type="entry name" value="WW_DOMAIN_2"/>
    <property type="match status" value="1"/>
</dbReference>
<dbReference type="CDD" id="cd00201">
    <property type="entry name" value="WW"/>
    <property type="match status" value="1"/>
</dbReference>
<dbReference type="SUPFAM" id="SSF51045">
    <property type="entry name" value="WW domain"/>
    <property type="match status" value="1"/>
</dbReference>
<reference evidence="2" key="1">
    <citation type="submission" date="2021-02" db="EMBL/GenBank/DDBJ databases">
        <authorList>
            <person name="Nowell W R."/>
        </authorList>
    </citation>
    <scope>NUCLEOTIDE SEQUENCE</scope>
</reference>
<dbReference type="EMBL" id="CAJOAZ010030818">
    <property type="protein sequence ID" value="CAF4435851.1"/>
    <property type="molecule type" value="Genomic_DNA"/>
</dbReference>
<proteinExistence type="predicted"/>
<feature type="non-terminal residue" evidence="2">
    <location>
        <position position="39"/>
    </location>
</feature>
<sequence>WQRMFDNQGRSYFINHLSKTTQWEDPRQMNNNLFDIPLP</sequence>
<name>A0A820RHH7_9BILA</name>
<feature type="domain" description="WW" evidence="1">
    <location>
        <begin position="1"/>
        <end position="28"/>
    </location>
</feature>
<organism evidence="2 3">
    <name type="scientific">Adineta steineri</name>
    <dbReference type="NCBI Taxonomy" id="433720"/>
    <lineage>
        <taxon>Eukaryota</taxon>
        <taxon>Metazoa</taxon>
        <taxon>Spiralia</taxon>
        <taxon>Gnathifera</taxon>
        <taxon>Rotifera</taxon>
        <taxon>Eurotatoria</taxon>
        <taxon>Bdelloidea</taxon>
        <taxon>Adinetida</taxon>
        <taxon>Adinetidae</taxon>
        <taxon>Adineta</taxon>
    </lineage>
</organism>
<protein>
    <recommendedName>
        <fullName evidence="1">WW domain-containing protein</fullName>
    </recommendedName>
</protein>